<comment type="caution">
    <text evidence="1">The sequence shown here is derived from an EMBL/GenBank/DDBJ whole genome shotgun (WGS) entry which is preliminary data.</text>
</comment>
<reference evidence="1" key="1">
    <citation type="journal article" date="2023" name="Plant J.">
        <title>Genome sequences and population genomics provide insights into the demographic history, inbreeding, and mutation load of two 'living fossil' tree species of Dipteronia.</title>
        <authorList>
            <person name="Feng Y."/>
            <person name="Comes H.P."/>
            <person name="Chen J."/>
            <person name="Zhu S."/>
            <person name="Lu R."/>
            <person name="Zhang X."/>
            <person name="Li P."/>
            <person name="Qiu J."/>
            <person name="Olsen K.M."/>
            <person name="Qiu Y."/>
        </authorList>
    </citation>
    <scope>NUCLEOTIDE SEQUENCE</scope>
    <source>
        <strain evidence="1">NBL</strain>
    </source>
</reference>
<dbReference type="EMBL" id="JANJYJ010000004">
    <property type="protein sequence ID" value="KAK3219219.1"/>
    <property type="molecule type" value="Genomic_DNA"/>
</dbReference>
<keyword evidence="2" id="KW-1185">Reference proteome</keyword>
<protein>
    <submittedName>
        <fullName evidence="1">Uncharacterized protein</fullName>
    </submittedName>
</protein>
<sequence>MVDYKAATADSVGLDRVQLTEHIRWMAPIDEMYKLNTDAALDGRQLCVGVVLVIWDHVGSVMAFSAQRIDASFTPQMMRQWLFCMVFNSLLTRVCSLSLLNRMPLKWLIL</sequence>
<evidence type="ECO:0000313" key="2">
    <source>
        <dbReference type="Proteomes" id="UP001281410"/>
    </source>
</evidence>
<dbReference type="Proteomes" id="UP001281410">
    <property type="component" value="Unassembled WGS sequence"/>
</dbReference>
<gene>
    <name evidence="1" type="ORF">Dsin_013189</name>
</gene>
<accession>A0AAE0E8W2</accession>
<proteinExistence type="predicted"/>
<dbReference type="AlphaFoldDB" id="A0AAE0E8W2"/>
<organism evidence="1 2">
    <name type="scientific">Dipteronia sinensis</name>
    <dbReference type="NCBI Taxonomy" id="43782"/>
    <lineage>
        <taxon>Eukaryota</taxon>
        <taxon>Viridiplantae</taxon>
        <taxon>Streptophyta</taxon>
        <taxon>Embryophyta</taxon>
        <taxon>Tracheophyta</taxon>
        <taxon>Spermatophyta</taxon>
        <taxon>Magnoliopsida</taxon>
        <taxon>eudicotyledons</taxon>
        <taxon>Gunneridae</taxon>
        <taxon>Pentapetalae</taxon>
        <taxon>rosids</taxon>
        <taxon>malvids</taxon>
        <taxon>Sapindales</taxon>
        <taxon>Sapindaceae</taxon>
        <taxon>Hippocastanoideae</taxon>
        <taxon>Acereae</taxon>
        <taxon>Dipteronia</taxon>
    </lineage>
</organism>
<evidence type="ECO:0000313" key="1">
    <source>
        <dbReference type="EMBL" id="KAK3219219.1"/>
    </source>
</evidence>
<name>A0AAE0E8W2_9ROSI</name>